<feature type="region of interest" description="Disordered" evidence="9">
    <location>
        <begin position="159"/>
        <end position="184"/>
    </location>
</feature>
<dbReference type="Pfam" id="PF12756">
    <property type="entry name" value="zf-C2H2_2"/>
    <property type="match status" value="1"/>
</dbReference>
<gene>
    <name evidence="11" type="ORF">EAG_03153</name>
</gene>
<dbReference type="InterPro" id="IPR036236">
    <property type="entry name" value="Znf_C2H2_sf"/>
</dbReference>
<feature type="compositionally biased region" description="Basic and acidic residues" evidence="9">
    <location>
        <begin position="165"/>
        <end position="174"/>
    </location>
</feature>
<feature type="domain" description="C2H2-type" evidence="10">
    <location>
        <begin position="140"/>
        <end position="162"/>
    </location>
</feature>
<comment type="subcellular location">
    <subcellularLocation>
        <location evidence="1">Cytoplasm</location>
    </subcellularLocation>
</comment>
<accession>E2ATD9</accession>
<dbReference type="AlphaFoldDB" id="E2ATD9"/>
<dbReference type="PANTHER" id="PTHR13182">
    <property type="entry name" value="ZINC FINGER PROTEIN 622"/>
    <property type="match status" value="1"/>
</dbReference>
<dbReference type="SMART" id="SM00451">
    <property type="entry name" value="ZnF_U1"/>
    <property type="match status" value="2"/>
</dbReference>
<dbReference type="InParanoid" id="E2ATD9"/>
<evidence type="ECO:0000256" key="4">
    <source>
        <dbReference type="ARBA" id="ARBA00022723"/>
    </source>
</evidence>
<evidence type="ECO:0000313" key="11">
    <source>
        <dbReference type="EMBL" id="EFN63306.1"/>
    </source>
</evidence>
<keyword evidence="4" id="KW-0479">Metal-binding</keyword>
<evidence type="ECO:0000256" key="9">
    <source>
        <dbReference type="SAM" id="MobiDB-lite"/>
    </source>
</evidence>
<sequence length="434" mass="51556">MFDTNERSVTQSVLTVRSCTKKKIKMNNIDAIIPKREMVTMHMVVQQRKIFYKHLAPYKFLYKGLVFEPIRDSFTCLTCHIILANLDAHKMHYDSEWHRYNLHRKVSELPAISLEEFQNKNIAYNKYNANETKTKQKQYCKICRKKFNNEKQYNNHIVSKNHKKKMEERDKDTVSSENSTNTENEIQVDTDSDVESLNSNEWLDDLENPIERNDCLFCDHHSRSVTRNLKHMMVKHSFFLPDLEYCIDQKGLLLYLGQKIYSKYKCIWCNNSGRELQSVEAVRSHMIDKGHCMMLYEGETLLEYMQFYDYSSSYPDAKDVDPDTEPPKRSAVLDDEGYELKLPSGKIVGHRALVRYYKQNLSLEPVTKTKNSEDKLHKLLLQYKALGDSEMQVEATQRRIRDVRYLQRVQTKYSTQLQFKQNKLQKHFRRQTNF</sequence>
<keyword evidence="5" id="KW-0677">Repeat</keyword>
<evidence type="ECO:0000256" key="3">
    <source>
        <dbReference type="ARBA" id="ARBA00022517"/>
    </source>
</evidence>
<dbReference type="InterPro" id="IPR013087">
    <property type="entry name" value="Znf_C2H2_type"/>
</dbReference>
<dbReference type="Gene3D" id="3.30.160.60">
    <property type="entry name" value="Classic Zinc Finger"/>
    <property type="match status" value="1"/>
</dbReference>
<evidence type="ECO:0000256" key="7">
    <source>
        <dbReference type="ARBA" id="ARBA00022833"/>
    </source>
</evidence>
<dbReference type="GO" id="GO:0003676">
    <property type="term" value="F:nucleic acid binding"/>
    <property type="evidence" value="ECO:0007669"/>
    <property type="project" value="InterPro"/>
</dbReference>
<name>E2ATD9_CAMFO</name>
<dbReference type="InterPro" id="IPR022755">
    <property type="entry name" value="Znf_C2H2_jaz"/>
</dbReference>
<evidence type="ECO:0000256" key="6">
    <source>
        <dbReference type="ARBA" id="ARBA00022771"/>
    </source>
</evidence>
<evidence type="ECO:0000256" key="5">
    <source>
        <dbReference type="ARBA" id="ARBA00022737"/>
    </source>
</evidence>
<dbReference type="Proteomes" id="UP000000311">
    <property type="component" value="Unassembled WGS sequence"/>
</dbReference>
<keyword evidence="6" id="KW-0863">Zinc-finger</keyword>
<organism evidence="12">
    <name type="scientific">Camponotus floridanus</name>
    <name type="common">Florida carpenter ant</name>
    <dbReference type="NCBI Taxonomy" id="104421"/>
    <lineage>
        <taxon>Eukaryota</taxon>
        <taxon>Metazoa</taxon>
        <taxon>Ecdysozoa</taxon>
        <taxon>Arthropoda</taxon>
        <taxon>Hexapoda</taxon>
        <taxon>Insecta</taxon>
        <taxon>Pterygota</taxon>
        <taxon>Neoptera</taxon>
        <taxon>Endopterygota</taxon>
        <taxon>Hymenoptera</taxon>
        <taxon>Apocrita</taxon>
        <taxon>Aculeata</taxon>
        <taxon>Formicoidea</taxon>
        <taxon>Formicidae</taxon>
        <taxon>Formicinae</taxon>
        <taxon>Camponotus</taxon>
    </lineage>
</organism>
<reference evidence="11 12" key="1">
    <citation type="journal article" date="2010" name="Science">
        <title>Genomic comparison of the ants Camponotus floridanus and Harpegnathos saltator.</title>
        <authorList>
            <person name="Bonasio R."/>
            <person name="Zhang G."/>
            <person name="Ye C."/>
            <person name="Mutti N.S."/>
            <person name="Fang X."/>
            <person name="Qin N."/>
            <person name="Donahue G."/>
            <person name="Yang P."/>
            <person name="Li Q."/>
            <person name="Li C."/>
            <person name="Zhang P."/>
            <person name="Huang Z."/>
            <person name="Berger S.L."/>
            <person name="Reinberg D."/>
            <person name="Wang J."/>
            <person name="Liebig J."/>
        </authorList>
    </citation>
    <scope>NUCLEOTIDE SEQUENCE [LARGE SCALE GENOMIC DNA]</scope>
    <source>
        <strain evidence="12">C129</strain>
    </source>
</reference>
<keyword evidence="2" id="KW-0963">Cytoplasm</keyword>
<comment type="similarity">
    <text evidence="8">Belongs to the REI1 family.</text>
</comment>
<feature type="compositionally biased region" description="Polar residues" evidence="9">
    <location>
        <begin position="175"/>
        <end position="184"/>
    </location>
</feature>
<dbReference type="STRING" id="104421.E2ATD9"/>
<protein>
    <submittedName>
        <fullName evidence="11">Zinc finger protein 622</fullName>
    </submittedName>
</protein>
<dbReference type="OMA" id="WTQTQQQ"/>
<keyword evidence="7" id="KW-0862">Zinc</keyword>
<dbReference type="EMBL" id="GL442548">
    <property type="protein sequence ID" value="EFN63306.1"/>
    <property type="molecule type" value="Genomic_DNA"/>
</dbReference>
<dbReference type="GO" id="GO:0042273">
    <property type="term" value="P:ribosomal large subunit biogenesis"/>
    <property type="evidence" value="ECO:0007669"/>
    <property type="project" value="UniProtKB-ARBA"/>
</dbReference>
<dbReference type="SUPFAM" id="SSF57667">
    <property type="entry name" value="beta-beta-alpha zinc fingers"/>
    <property type="match status" value="2"/>
</dbReference>
<dbReference type="GO" id="GO:0008270">
    <property type="term" value="F:zinc ion binding"/>
    <property type="evidence" value="ECO:0007669"/>
    <property type="project" value="UniProtKB-KW"/>
</dbReference>
<keyword evidence="3" id="KW-0690">Ribosome biogenesis</keyword>
<evidence type="ECO:0000313" key="12">
    <source>
        <dbReference type="Proteomes" id="UP000000311"/>
    </source>
</evidence>
<dbReference type="FunCoup" id="E2ATD9">
    <property type="interactions" value="499"/>
</dbReference>
<evidence type="ECO:0000256" key="2">
    <source>
        <dbReference type="ARBA" id="ARBA00022490"/>
    </source>
</evidence>
<keyword evidence="12" id="KW-1185">Reference proteome</keyword>
<dbReference type="GO" id="GO:0030687">
    <property type="term" value="C:preribosome, large subunit precursor"/>
    <property type="evidence" value="ECO:0007669"/>
    <property type="project" value="TreeGrafter"/>
</dbReference>
<evidence type="ECO:0000256" key="1">
    <source>
        <dbReference type="ARBA" id="ARBA00004496"/>
    </source>
</evidence>
<dbReference type="GO" id="GO:0005737">
    <property type="term" value="C:cytoplasm"/>
    <property type="evidence" value="ECO:0007669"/>
    <property type="project" value="UniProtKB-SubCell"/>
</dbReference>
<proteinExistence type="inferred from homology"/>
<dbReference type="InterPro" id="IPR041661">
    <property type="entry name" value="ZN622/Rei1/Reh1_Znf-C2H2"/>
</dbReference>
<dbReference type="OrthoDB" id="19329at2759"/>
<dbReference type="PROSITE" id="PS00028">
    <property type="entry name" value="ZINC_FINGER_C2H2_1"/>
    <property type="match status" value="1"/>
</dbReference>
<evidence type="ECO:0000256" key="8">
    <source>
        <dbReference type="ARBA" id="ARBA00034126"/>
    </source>
</evidence>
<dbReference type="PANTHER" id="PTHR13182:SF8">
    <property type="entry name" value="CYTOPLASMIC 60S SUBUNIT BIOGENESIS FACTOR ZNF622"/>
    <property type="match status" value="1"/>
</dbReference>
<evidence type="ECO:0000259" key="10">
    <source>
        <dbReference type="PROSITE" id="PS00028"/>
    </source>
</evidence>
<dbReference type="Pfam" id="PF12171">
    <property type="entry name" value="zf-C2H2_jaz"/>
    <property type="match status" value="1"/>
</dbReference>
<dbReference type="InterPro" id="IPR003604">
    <property type="entry name" value="Matrin/U1-like-C_Znf_C2H2"/>
</dbReference>
<dbReference type="InterPro" id="IPR040025">
    <property type="entry name" value="Znf622/Rei1/Reh1"/>
</dbReference>
<dbReference type="SMART" id="SM00355">
    <property type="entry name" value="ZnF_C2H2"/>
    <property type="match status" value="4"/>
</dbReference>